<keyword evidence="3" id="KW-1185">Reference proteome</keyword>
<evidence type="ECO:0000313" key="2">
    <source>
        <dbReference type="EMBL" id="SGZ08883.1"/>
    </source>
</evidence>
<dbReference type="EMBL" id="FQNC01000069">
    <property type="protein sequence ID" value="SGZ08883.1"/>
    <property type="molecule type" value="Genomic_DNA"/>
</dbReference>
<protein>
    <submittedName>
        <fullName evidence="2">BQ5605_C030g10822 protein</fullName>
    </submittedName>
</protein>
<feature type="signal peptide" evidence="1">
    <location>
        <begin position="1"/>
        <end position="18"/>
    </location>
</feature>
<name>A0A2X0MI62_9BASI</name>
<evidence type="ECO:0000313" key="3">
    <source>
        <dbReference type="Proteomes" id="UP000249464"/>
    </source>
</evidence>
<evidence type="ECO:0000256" key="1">
    <source>
        <dbReference type="SAM" id="SignalP"/>
    </source>
</evidence>
<sequence length="117" mass="12727">MRTSFMILASALVSIVVAAGPLSSVAQEKCTRLTKYCRDCTPDCSKHWRRNAYESSRACQATECWAVDPSQGTNATTQSSPTGWCTKVFDSLTCLASCTEDRSCEKCCDAAGNPRKI</sequence>
<dbReference type="AlphaFoldDB" id="A0A2X0MI62"/>
<keyword evidence="1" id="KW-0732">Signal</keyword>
<organism evidence="2 3">
    <name type="scientific">Microbotryum silenes-dioicae</name>
    <dbReference type="NCBI Taxonomy" id="796604"/>
    <lineage>
        <taxon>Eukaryota</taxon>
        <taxon>Fungi</taxon>
        <taxon>Dikarya</taxon>
        <taxon>Basidiomycota</taxon>
        <taxon>Pucciniomycotina</taxon>
        <taxon>Microbotryomycetes</taxon>
        <taxon>Microbotryales</taxon>
        <taxon>Microbotryaceae</taxon>
        <taxon>Microbotryum</taxon>
    </lineage>
</organism>
<gene>
    <name evidence="2" type="primary">BQ5605_C030g10822</name>
    <name evidence="2" type="ORF">BQ5605_C030G10822</name>
</gene>
<accession>A0A2X0MI62</accession>
<reference evidence="2 3" key="1">
    <citation type="submission" date="2016-11" db="EMBL/GenBank/DDBJ databases">
        <authorList>
            <person name="Jaros S."/>
            <person name="Januszkiewicz K."/>
            <person name="Wedrychowicz H."/>
        </authorList>
    </citation>
    <scope>NUCLEOTIDE SEQUENCE [LARGE SCALE GENOMIC DNA]</scope>
</reference>
<proteinExistence type="predicted"/>
<feature type="chain" id="PRO_5015925568" evidence="1">
    <location>
        <begin position="19"/>
        <end position="117"/>
    </location>
</feature>
<dbReference type="Proteomes" id="UP000249464">
    <property type="component" value="Unassembled WGS sequence"/>
</dbReference>